<feature type="region of interest" description="Disordered" evidence="2">
    <location>
        <begin position="488"/>
        <end position="524"/>
    </location>
</feature>
<keyword evidence="1" id="KW-0479">Metal-binding</keyword>
<feature type="region of interest" description="Disordered" evidence="2">
    <location>
        <begin position="349"/>
        <end position="419"/>
    </location>
</feature>
<keyword evidence="1" id="KW-0862">Zinc</keyword>
<evidence type="ECO:0000256" key="1">
    <source>
        <dbReference type="PROSITE-ProRule" id="PRU00175"/>
    </source>
</evidence>
<dbReference type="OrthoDB" id="1711136at2759"/>
<keyword evidence="1" id="KW-0863">Zinc-finger</keyword>
<dbReference type="GO" id="GO:0008270">
    <property type="term" value="F:zinc ion binding"/>
    <property type="evidence" value="ECO:0007669"/>
    <property type="project" value="UniProtKB-KW"/>
</dbReference>
<dbReference type="EMBL" id="MU005966">
    <property type="protein sequence ID" value="KAF2862410.1"/>
    <property type="molecule type" value="Genomic_DNA"/>
</dbReference>
<evidence type="ECO:0000256" key="2">
    <source>
        <dbReference type="SAM" id="MobiDB-lite"/>
    </source>
</evidence>
<feature type="domain" description="RING-type" evidence="3">
    <location>
        <begin position="748"/>
        <end position="797"/>
    </location>
</feature>
<feature type="compositionally biased region" description="Basic and acidic residues" evidence="2">
    <location>
        <begin position="437"/>
        <end position="451"/>
    </location>
</feature>
<feature type="region of interest" description="Disordered" evidence="2">
    <location>
        <begin position="178"/>
        <end position="224"/>
    </location>
</feature>
<reference evidence="4" key="1">
    <citation type="journal article" date="2020" name="Stud. Mycol.">
        <title>101 Dothideomycetes genomes: a test case for predicting lifestyles and emergence of pathogens.</title>
        <authorList>
            <person name="Haridas S."/>
            <person name="Albert R."/>
            <person name="Binder M."/>
            <person name="Bloem J."/>
            <person name="Labutti K."/>
            <person name="Salamov A."/>
            <person name="Andreopoulos B."/>
            <person name="Baker S."/>
            <person name="Barry K."/>
            <person name="Bills G."/>
            <person name="Bluhm B."/>
            <person name="Cannon C."/>
            <person name="Castanera R."/>
            <person name="Culley D."/>
            <person name="Daum C."/>
            <person name="Ezra D."/>
            <person name="Gonzalez J."/>
            <person name="Henrissat B."/>
            <person name="Kuo A."/>
            <person name="Liang C."/>
            <person name="Lipzen A."/>
            <person name="Lutzoni F."/>
            <person name="Magnuson J."/>
            <person name="Mondo S."/>
            <person name="Nolan M."/>
            <person name="Ohm R."/>
            <person name="Pangilinan J."/>
            <person name="Park H.-J."/>
            <person name="Ramirez L."/>
            <person name="Alfaro M."/>
            <person name="Sun H."/>
            <person name="Tritt A."/>
            <person name="Yoshinaga Y."/>
            <person name="Zwiers L.-H."/>
            <person name="Turgeon B."/>
            <person name="Goodwin S."/>
            <person name="Spatafora J."/>
            <person name="Crous P."/>
            <person name="Grigoriev I."/>
        </authorList>
    </citation>
    <scope>NUCLEOTIDE SEQUENCE</scope>
    <source>
        <strain evidence="4">CBS 480.64</strain>
    </source>
</reference>
<evidence type="ECO:0000313" key="4">
    <source>
        <dbReference type="EMBL" id="KAF2862410.1"/>
    </source>
</evidence>
<gene>
    <name evidence="4" type="ORF">K470DRAFT_256049</name>
</gene>
<accession>A0A6A7C4M5</accession>
<feature type="compositionally biased region" description="Basic and acidic residues" evidence="2">
    <location>
        <begin position="313"/>
        <end position="322"/>
    </location>
</feature>
<feature type="region of interest" description="Disordered" evidence="2">
    <location>
        <begin position="307"/>
        <end position="335"/>
    </location>
</feature>
<feature type="compositionally biased region" description="Polar residues" evidence="2">
    <location>
        <begin position="635"/>
        <end position="644"/>
    </location>
</feature>
<feature type="compositionally biased region" description="Polar residues" evidence="2">
    <location>
        <begin position="375"/>
        <end position="386"/>
    </location>
</feature>
<organism evidence="4 5">
    <name type="scientific">Piedraia hortae CBS 480.64</name>
    <dbReference type="NCBI Taxonomy" id="1314780"/>
    <lineage>
        <taxon>Eukaryota</taxon>
        <taxon>Fungi</taxon>
        <taxon>Dikarya</taxon>
        <taxon>Ascomycota</taxon>
        <taxon>Pezizomycotina</taxon>
        <taxon>Dothideomycetes</taxon>
        <taxon>Dothideomycetidae</taxon>
        <taxon>Capnodiales</taxon>
        <taxon>Piedraiaceae</taxon>
        <taxon>Piedraia</taxon>
    </lineage>
</organism>
<dbReference type="Pfam" id="PF13920">
    <property type="entry name" value="zf-C3HC4_3"/>
    <property type="match status" value="1"/>
</dbReference>
<feature type="compositionally biased region" description="Basic and acidic residues" evidence="2">
    <location>
        <begin position="391"/>
        <end position="403"/>
    </location>
</feature>
<dbReference type="SUPFAM" id="SSF57850">
    <property type="entry name" value="RING/U-box"/>
    <property type="match status" value="1"/>
</dbReference>
<dbReference type="Gene3D" id="3.30.40.10">
    <property type="entry name" value="Zinc/RING finger domain, C3HC4 (zinc finger)"/>
    <property type="match status" value="1"/>
</dbReference>
<keyword evidence="5" id="KW-1185">Reference proteome</keyword>
<feature type="region of interest" description="Disordered" evidence="2">
    <location>
        <begin position="267"/>
        <end position="291"/>
    </location>
</feature>
<feature type="compositionally biased region" description="Polar residues" evidence="2">
    <location>
        <begin position="211"/>
        <end position="224"/>
    </location>
</feature>
<feature type="region of interest" description="Disordered" evidence="2">
    <location>
        <begin position="565"/>
        <end position="596"/>
    </location>
</feature>
<sequence>MDIGSERASPPPGQCAHLLPSHCENRNEGECCACADDRPYARSYTVRAANGVMGSASRRWQWYCPSCYSFWDCRVQRAGLDPAQTRIPHVPNQDVFLERWYEFYRGRRFAQRGDGSEVQLFVMGENVMRAEIGQLPRTFEQMAESAYNAEAATAWNNLANRLTRINQQLLTNDEPELDLTLSYGSSSSTDPSNTSGESQDQDVHMADVESEGSNSDRASQSSSTRVRIINRFELLARDLGRMRDNIGRNMPNPVRRVFLTGADLPYVTPPGRDSDNSSMIADPGSPAQAMQDAQGPTVAEQRVIIEGLGRSLPDQDERDAQRGRTRPSRWAQHIRESFRIEQEHAERLDRIGQRQQQSSQGQRRHGRSSRVFHSVNLQQEPEQLQRVQRRQRNEGRSQGEAGREQGAQGQHDTVRVSPDELRIRELYARNIAERYAQRDHEQMESEQRIQELEEQDEGHRRVREQREQEQRNRVWRSEQLRAAVERMHGAHLQRARQRERNSPELPTSPSLGLDTLPDAGPDLGMVASAQASFDQYVQARDQIRSQLDSAEANVRTSQERLGRLRDIFPNVTTRPTADNAEQDGTGNGNGRPSLLGDLPFPYVSPLGRMPGLVNEPAFGGGPDAGVRTSGRRVRPQQQRSTLRPTNPDPLRPFQSVSLPDVEASLNDDDHVVEFMTFVEQAGVAQLQTNLHGNAHANVPINVQANIQRDLADILGRRGSHIDPRGLDAPNTGRPEERPESELTINMECNICMAQLAEVASMPCGHLSMCRWCSQQHSPGKPDDLLKPQVTARCPICRKRIRRKVMIYRG</sequence>
<feature type="region of interest" description="Disordered" evidence="2">
    <location>
        <begin position="437"/>
        <end position="470"/>
    </location>
</feature>
<dbReference type="SMART" id="SM00184">
    <property type="entry name" value="RING"/>
    <property type="match status" value="1"/>
</dbReference>
<dbReference type="PROSITE" id="PS50089">
    <property type="entry name" value="ZF_RING_2"/>
    <property type="match status" value="1"/>
</dbReference>
<feature type="region of interest" description="Disordered" evidence="2">
    <location>
        <begin position="613"/>
        <end position="652"/>
    </location>
</feature>
<evidence type="ECO:0000313" key="5">
    <source>
        <dbReference type="Proteomes" id="UP000799421"/>
    </source>
</evidence>
<evidence type="ECO:0000259" key="3">
    <source>
        <dbReference type="PROSITE" id="PS50089"/>
    </source>
</evidence>
<dbReference type="Proteomes" id="UP000799421">
    <property type="component" value="Unassembled WGS sequence"/>
</dbReference>
<dbReference type="AlphaFoldDB" id="A0A6A7C4M5"/>
<dbReference type="InterPro" id="IPR001841">
    <property type="entry name" value="Znf_RING"/>
</dbReference>
<proteinExistence type="predicted"/>
<dbReference type="CDD" id="cd22249">
    <property type="entry name" value="UDM1_RNF168_RNF169-like"/>
    <property type="match status" value="1"/>
</dbReference>
<dbReference type="InterPro" id="IPR013083">
    <property type="entry name" value="Znf_RING/FYVE/PHD"/>
</dbReference>
<name>A0A6A7C4M5_9PEZI</name>
<protein>
    <recommendedName>
        <fullName evidence="3">RING-type domain-containing protein</fullName>
    </recommendedName>
</protein>
<feature type="compositionally biased region" description="Low complexity" evidence="2">
    <location>
        <begin position="178"/>
        <end position="198"/>
    </location>
</feature>